<evidence type="ECO:0000256" key="2">
    <source>
        <dbReference type="ARBA" id="ARBA00007617"/>
    </source>
</evidence>
<dbReference type="Proteomes" id="UP000801492">
    <property type="component" value="Unassembled WGS sequence"/>
</dbReference>
<dbReference type="GO" id="GO:0000813">
    <property type="term" value="C:ESCRT I complex"/>
    <property type="evidence" value="ECO:0007669"/>
    <property type="project" value="TreeGrafter"/>
</dbReference>
<evidence type="ECO:0000256" key="3">
    <source>
        <dbReference type="ARBA" id="ARBA00022448"/>
    </source>
</evidence>
<dbReference type="PANTHER" id="PTHR13678">
    <property type="entry name" value="VACUOLAR PROTEIN SORTING-ASSOCIATED PROTEIN 37"/>
    <property type="match status" value="1"/>
</dbReference>
<keyword evidence="8" id="KW-0175">Coiled coil</keyword>
<evidence type="ECO:0000259" key="9">
    <source>
        <dbReference type="PROSITE" id="PS51314"/>
    </source>
</evidence>
<evidence type="ECO:0000256" key="7">
    <source>
        <dbReference type="PROSITE-ProRule" id="PRU00646"/>
    </source>
</evidence>
<dbReference type="GO" id="GO:0006612">
    <property type="term" value="P:protein targeting to membrane"/>
    <property type="evidence" value="ECO:0007669"/>
    <property type="project" value="TreeGrafter"/>
</dbReference>
<evidence type="ECO:0000256" key="6">
    <source>
        <dbReference type="ARBA" id="ARBA00025010"/>
    </source>
</evidence>
<dbReference type="CDD" id="cd11685">
    <property type="entry name" value="UEV_TSG101-like"/>
    <property type="match status" value="1"/>
</dbReference>
<keyword evidence="5 7" id="KW-0653">Protein transport</keyword>
<keyword evidence="4" id="KW-0967">Endosome</keyword>
<gene>
    <name evidence="10" type="ORF">ILUMI_08637</name>
</gene>
<dbReference type="EMBL" id="VTPC01004081">
    <property type="protein sequence ID" value="KAF2897539.1"/>
    <property type="molecule type" value="Genomic_DNA"/>
</dbReference>
<dbReference type="GO" id="GO:0043162">
    <property type="term" value="P:ubiquitin-dependent protein catabolic process via the multivesicular body sorting pathway"/>
    <property type="evidence" value="ECO:0007669"/>
    <property type="project" value="TreeGrafter"/>
</dbReference>
<dbReference type="GO" id="GO:0006623">
    <property type="term" value="P:protein targeting to vacuole"/>
    <property type="evidence" value="ECO:0007669"/>
    <property type="project" value="TreeGrafter"/>
</dbReference>
<evidence type="ECO:0000313" key="10">
    <source>
        <dbReference type="EMBL" id="KAF2897539.1"/>
    </source>
</evidence>
<comment type="similarity">
    <text evidence="2">Belongs to the VPS37 family.</text>
</comment>
<comment type="function">
    <text evidence="6">Component of the ESCRT-I complex, a regulator of vesicular trafficking process. Required for the sorting of endocytic ubiquitinated cargos into multivesicular bodies. May be involved in cell growth and differentiation.</text>
</comment>
<dbReference type="SUPFAM" id="SSF140111">
    <property type="entry name" value="Endosomal sorting complex assembly domain"/>
    <property type="match status" value="1"/>
</dbReference>
<dbReference type="InterPro" id="IPR029012">
    <property type="entry name" value="Helix_hairpin_bin_sf"/>
</dbReference>
<accession>A0A8K0GF89</accession>
<dbReference type="InterPro" id="IPR037202">
    <property type="entry name" value="ESCRT_assembly_dom"/>
</dbReference>
<dbReference type="InterPro" id="IPR009851">
    <property type="entry name" value="Mod_r"/>
</dbReference>
<comment type="caution">
    <text evidence="10">The sequence shown here is derived from an EMBL/GenBank/DDBJ whole genome shotgun (WGS) entry which is preliminary data.</text>
</comment>
<comment type="subcellular location">
    <subcellularLocation>
        <location evidence="1">Late endosome membrane</location>
        <topology evidence="1">Peripheral membrane protein</topology>
    </subcellularLocation>
</comment>
<evidence type="ECO:0000256" key="1">
    <source>
        <dbReference type="ARBA" id="ARBA00004633"/>
    </source>
</evidence>
<dbReference type="PANTHER" id="PTHR13678:SF25">
    <property type="entry name" value="EG:115C2.5 PROTEIN"/>
    <property type="match status" value="1"/>
</dbReference>
<dbReference type="OrthoDB" id="10260857at2759"/>
<feature type="coiled-coil region" evidence="8">
    <location>
        <begin position="198"/>
        <end position="243"/>
    </location>
</feature>
<sequence>MLPRLYRTESEIRKRQINTLKIFNDNVTEVQEGTEYNVSFNAGGNELCLRVLLTKDFPKEKPILKISPVVAHSWVNGDGDITTAPGLLNFTIHSDLGRVVQAIIREFERTPPPLATEPGSNITSPTVPARVVEAETMGRGSPFNYASGLQSFSPPTHSFPISQSLAFPELNALSLDELHFLNECVERQEEFVENLPQVKEMNKAIDDLISHIEELADSNLAKRERLEKLNVDVEVKIEEVTKLAFENERLNATYQMLSEKYSPKNIKDQLQQVAETSNIESEKVADAFLNGEIDVDKFVSSYIQIRTLSQTRKTKEEKLSQQLHNLEKAGF</sequence>
<dbReference type="Pfam" id="PF07200">
    <property type="entry name" value="Mod_r"/>
    <property type="match status" value="1"/>
</dbReference>
<evidence type="ECO:0000313" key="11">
    <source>
        <dbReference type="Proteomes" id="UP000801492"/>
    </source>
</evidence>
<dbReference type="PROSITE" id="PS51314">
    <property type="entry name" value="VPS37_C"/>
    <property type="match status" value="1"/>
</dbReference>
<evidence type="ECO:0000256" key="8">
    <source>
        <dbReference type="SAM" id="Coils"/>
    </source>
</evidence>
<evidence type="ECO:0000256" key="5">
    <source>
        <dbReference type="ARBA" id="ARBA00022927"/>
    </source>
</evidence>
<evidence type="ECO:0000256" key="4">
    <source>
        <dbReference type="ARBA" id="ARBA00022753"/>
    </source>
</evidence>
<keyword evidence="3 7" id="KW-0813">Transport</keyword>
<protein>
    <recommendedName>
        <fullName evidence="9">VPS37 C-terminal domain-containing protein</fullName>
    </recommendedName>
</protein>
<organism evidence="10 11">
    <name type="scientific">Ignelater luminosus</name>
    <name type="common">Cucubano</name>
    <name type="synonym">Pyrophorus luminosus</name>
    <dbReference type="NCBI Taxonomy" id="2038154"/>
    <lineage>
        <taxon>Eukaryota</taxon>
        <taxon>Metazoa</taxon>
        <taxon>Ecdysozoa</taxon>
        <taxon>Arthropoda</taxon>
        <taxon>Hexapoda</taxon>
        <taxon>Insecta</taxon>
        <taxon>Pterygota</taxon>
        <taxon>Neoptera</taxon>
        <taxon>Endopterygota</taxon>
        <taxon>Coleoptera</taxon>
        <taxon>Polyphaga</taxon>
        <taxon>Elateriformia</taxon>
        <taxon>Elateroidea</taxon>
        <taxon>Elateridae</taxon>
        <taxon>Agrypninae</taxon>
        <taxon>Pyrophorini</taxon>
        <taxon>Ignelater</taxon>
    </lineage>
</organism>
<proteinExistence type="inferred from homology"/>
<reference evidence="10" key="1">
    <citation type="submission" date="2019-08" db="EMBL/GenBank/DDBJ databases">
        <title>The genome of the North American firefly Photinus pyralis.</title>
        <authorList>
            <consortium name="Photinus pyralis genome working group"/>
            <person name="Fallon T.R."/>
            <person name="Sander Lower S.E."/>
            <person name="Weng J.-K."/>
        </authorList>
    </citation>
    <scope>NUCLEOTIDE SEQUENCE</scope>
    <source>
        <strain evidence="10">TRF0915ILg1</strain>
        <tissue evidence="10">Whole body</tissue>
    </source>
</reference>
<feature type="domain" description="VPS37 C-terminal" evidence="9">
    <location>
        <begin position="245"/>
        <end position="331"/>
    </location>
</feature>
<name>A0A8K0GF89_IGNLU</name>
<dbReference type="GO" id="GO:0031902">
    <property type="term" value="C:late endosome membrane"/>
    <property type="evidence" value="ECO:0007669"/>
    <property type="project" value="UniProtKB-SubCell"/>
</dbReference>
<dbReference type="Gene3D" id="1.10.287.660">
    <property type="entry name" value="Helix hairpin bin"/>
    <property type="match status" value="1"/>
</dbReference>
<keyword evidence="11" id="KW-1185">Reference proteome</keyword>
<dbReference type="AlphaFoldDB" id="A0A8K0GF89"/>